<name>A0A917WUX6_9BACI</name>
<dbReference type="InterPro" id="IPR010994">
    <property type="entry name" value="RuvA_2-like"/>
</dbReference>
<evidence type="ECO:0000313" key="3">
    <source>
        <dbReference type="EMBL" id="GGM31068.1"/>
    </source>
</evidence>
<reference evidence="3" key="2">
    <citation type="submission" date="2020-09" db="EMBL/GenBank/DDBJ databases">
        <authorList>
            <person name="Sun Q."/>
            <person name="Zhou Y."/>
        </authorList>
    </citation>
    <scope>NUCLEOTIDE SEQUENCE</scope>
    <source>
        <strain evidence="3">CGMCC 1.6333</strain>
    </source>
</reference>
<evidence type="ECO:0000259" key="2">
    <source>
        <dbReference type="SMART" id="SM00278"/>
    </source>
</evidence>
<dbReference type="Pfam" id="PF12836">
    <property type="entry name" value="HHH_3"/>
    <property type="match status" value="1"/>
</dbReference>
<dbReference type="InterPro" id="IPR003583">
    <property type="entry name" value="Hlx-hairpin-Hlx_DNA-bd_motif"/>
</dbReference>
<accession>A0A917WUX6</accession>
<dbReference type="EMBL" id="BMLG01000007">
    <property type="protein sequence ID" value="GGM31068.1"/>
    <property type="molecule type" value="Genomic_DNA"/>
</dbReference>
<dbReference type="Pfam" id="PF10531">
    <property type="entry name" value="SLBB"/>
    <property type="match status" value="1"/>
</dbReference>
<dbReference type="GO" id="GO:0015627">
    <property type="term" value="C:type II protein secretion system complex"/>
    <property type="evidence" value="ECO:0007669"/>
    <property type="project" value="TreeGrafter"/>
</dbReference>
<dbReference type="PANTHER" id="PTHR21180">
    <property type="entry name" value="ENDONUCLEASE/EXONUCLEASE/PHOSPHATASE FAMILY DOMAIN-CONTAINING PROTEIN 1"/>
    <property type="match status" value="1"/>
</dbReference>
<dbReference type="AlphaFoldDB" id="A0A917WUX6"/>
<keyword evidence="1" id="KW-1133">Transmembrane helix</keyword>
<dbReference type="SMART" id="SM00278">
    <property type="entry name" value="HhH1"/>
    <property type="match status" value="2"/>
</dbReference>
<dbReference type="SUPFAM" id="SSF47781">
    <property type="entry name" value="RuvA domain 2-like"/>
    <property type="match status" value="1"/>
</dbReference>
<dbReference type="InterPro" id="IPR004509">
    <property type="entry name" value="Competence_ComEA_HhH"/>
</dbReference>
<dbReference type="InterPro" id="IPR051675">
    <property type="entry name" value="Endo/Exo/Phosphatase_dom_1"/>
</dbReference>
<dbReference type="OrthoDB" id="9790239at2"/>
<keyword evidence="1" id="KW-0812">Transmembrane</keyword>
<keyword evidence="4" id="KW-1185">Reference proteome</keyword>
<organism evidence="3 4">
    <name type="scientific">Paraliobacillus quinghaiensis</name>
    <dbReference type="NCBI Taxonomy" id="470815"/>
    <lineage>
        <taxon>Bacteria</taxon>
        <taxon>Bacillati</taxon>
        <taxon>Bacillota</taxon>
        <taxon>Bacilli</taxon>
        <taxon>Bacillales</taxon>
        <taxon>Bacillaceae</taxon>
        <taxon>Paraliobacillus</taxon>
    </lineage>
</organism>
<keyword evidence="1" id="KW-0472">Membrane</keyword>
<evidence type="ECO:0000256" key="1">
    <source>
        <dbReference type="SAM" id="Phobius"/>
    </source>
</evidence>
<dbReference type="Proteomes" id="UP000618460">
    <property type="component" value="Unassembled WGS sequence"/>
</dbReference>
<gene>
    <name evidence="3" type="primary">comEA</name>
    <name evidence="3" type="ORF">GCM10011351_16510</name>
</gene>
<comment type="caution">
    <text evidence="3">The sequence shown here is derived from an EMBL/GenBank/DDBJ whole genome shotgun (WGS) entry which is preliminary data.</text>
</comment>
<dbReference type="Gene3D" id="1.10.150.310">
    <property type="entry name" value="Tex RuvX-like domain-like"/>
    <property type="match status" value="1"/>
</dbReference>
<evidence type="ECO:0000313" key="4">
    <source>
        <dbReference type="Proteomes" id="UP000618460"/>
    </source>
</evidence>
<dbReference type="PANTHER" id="PTHR21180:SF32">
    <property type="entry name" value="ENDONUCLEASE_EXONUCLEASE_PHOSPHATASE FAMILY DOMAIN-CONTAINING PROTEIN 1"/>
    <property type="match status" value="1"/>
</dbReference>
<protein>
    <submittedName>
        <fullName evidence="3">Competence protein ComEA</fullName>
    </submittedName>
</protein>
<reference evidence="3" key="1">
    <citation type="journal article" date="2014" name="Int. J. Syst. Evol. Microbiol.">
        <title>Complete genome sequence of Corynebacterium casei LMG S-19264T (=DSM 44701T), isolated from a smear-ripened cheese.</title>
        <authorList>
            <consortium name="US DOE Joint Genome Institute (JGI-PGF)"/>
            <person name="Walter F."/>
            <person name="Albersmeier A."/>
            <person name="Kalinowski J."/>
            <person name="Ruckert C."/>
        </authorList>
    </citation>
    <scope>NUCLEOTIDE SEQUENCE</scope>
    <source>
        <strain evidence="3">CGMCC 1.6333</strain>
    </source>
</reference>
<dbReference type="InterPro" id="IPR019554">
    <property type="entry name" value="Soluble_ligand-bd"/>
</dbReference>
<feature type="domain" description="Helix-hairpin-helix DNA-binding motif class 1" evidence="2">
    <location>
        <begin position="154"/>
        <end position="173"/>
    </location>
</feature>
<dbReference type="GO" id="GO:0006281">
    <property type="term" value="P:DNA repair"/>
    <property type="evidence" value="ECO:0007669"/>
    <property type="project" value="InterPro"/>
</dbReference>
<feature type="transmembrane region" description="Helical" evidence="1">
    <location>
        <begin position="6"/>
        <end position="27"/>
    </location>
</feature>
<proteinExistence type="predicted"/>
<feature type="domain" description="Helix-hairpin-helix DNA-binding motif class 1" evidence="2">
    <location>
        <begin position="184"/>
        <end position="203"/>
    </location>
</feature>
<dbReference type="NCBIfam" id="TIGR00426">
    <property type="entry name" value="competence protein ComEA helix-hairpin-helix repeat region"/>
    <property type="match status" value="1"/>
</dbReference>
<dbReference type="RefSeq" id="WP_117154466.1">
    <property type="nucleotide sequence ID" value="NZ_BMLG01000007.1"/>
</dbReference>
<dbReference type="GO" id="GO:0003677">
    <property type="term" value="F:DNA binding"/>
    <property type="evidence" value="ECO:0007669"/>
    <property type="project" value="InterPro"/>
</dbReference>
<dbReference type="Gene3D" id="3.10.560.10">
    <property type="entry name" value="Outer membrane lipoprotein wza domain like"/>
    <property type="match status" value="1"/>
</dbReference>
<dbReference type="GO" id="GO:0015628">
    <property type="term" value="P:protein secretion by the type II secretion system"/>
    <property type="evidence" value="ECO:0007669"/>
    <property type="project" value="TreeGrafter"/>
</dbReference>
<sequence length="207" mass="22937">MVYWLKNNWLLVCVIGGVVIFAGWELIKSHIEEKVNITDSVKISEIEKEDDIENNTNSEINNVVPTKQYVDVKGAVKYPDVYEITGEERVHDVINMAGGFTDNASIEQVNLAQKVVDEMVILIPEIGEESLTSLVSTTNNKNSNRVHINTATIEEIETLPGIGAVKAKAIIQYREENGPFRSADDLQAITGIGTKTVDKLTELIQIP</sequence>